<dbReference type="Pfam" id="PF02992">
    <property type="entry name" value="Transposase_21"/>
    <property type="match status" value="1"/>
</dbReference>
<evidence type="ECO:0000313" key="3">
    <source>
        <dbReference type="RefSeq" id="XP_071939181.1"/>
    </source>
</evidence>
<dbReference type="InterPro" id="IPR004242">
    <property type="entry name" value="Transposase_21"/>
</dbReference>
<dbReference type="GeneID" id="140037912"/>
<organism evidence="2 3">
    <name type="scientific">Coffea arabica</name>
    <name type="common">Arabian coffee</name>
    <dbReference type="NCBI Taxonomy" id="13443"/>
    <lineage>
        <taxon>Eukaryota</taxon>
        <taxon>Viridiplantae</taxon>
        <taxon>Streptophyta</taxon>
        <taxon>Embryophyta</taxon>
        <taxon>Tracheophyta</taxon>
        <taxon>Spermatophyta</taxon>
        <taxon>Magnoliopsida</taxon>
        <taxon>eudicotyledons</taxon>
        <taxon>Gunneridae</taxon>
        <taxon>Pentapetalae</taxon>
        <taxon>asterids</taxon>
        <taxon>lamiids</taxon>
        <taxon>Gentianales</taxon>
        <taxon>Rubiaceae</taxon>
        <taxon>Ixoroideae</taxon>
        <taxon>Gardenieae complex</taxon>
        <taxon>Bertiereae - Coffeeae clade</taxon>
        <taxon>Coffeeae</taxon>
        <taxon>Coffea</taxon>
    </lineage>
</organism>
<dbReference type="PANTHER" id="PTHR10775:SF185">
    <property type="entry name" value="OS08G0208400 PROTEIN"/>
    <property type="match status" value="1"/>
</dbReference>
<proteinExistence type="predicted"/>
<evidence type="ECO:0000259" key="1">
    <source>
        <dbReference type="Pfam" id="PF13960"/>
    </source>
</evidence>
<feature type="domain" description="DUF4218" evidence="1">
    <location>
        <begin position="611"/>
        <end position="674"/>
    </location>
</feature>
<reference evidence="3" key="1">
    <citation type="submission" date="2025-08" db="UniProtKB">
        <authorList>
            <consortium name="RefSeq"/>
        </authorList>
    </citation>
    <scope>IDENTIFICATION</scope>
    <source>
        <tissue evidence="3">Leaves</tissue>
    </source>
</reference>
<sequence length="674" mass="78343">MDKTWMKISNRKDKAYELGVKNFLNYTRWIHHGEQFRHQNCGDSTEHGDGEEDSVTEDLNDMLHDIGTAQWGDNWAGREESTDDSLNANHSDIDNFPKLLEDAKKELYPGNHFYSKLSFVVTLLHLKTMSGWTIKSFNALLEIFRHALPPEATVPKSFADAEKLIRDLGFKSEKIHACVNDCVLFRKENENLDTCPNLNCKEPRYKMAGSRVPRKVLRYFPLKPRLQRLYTHKEIASDMRWHKEKCVHDDNIMRHPVDSEVWKHFDRLHPDFAVDPRNVRLGLATDGFNSFGTMSSAYSIWPIYLVPYNLPPWKCMRDPFFFLSMLIPRPKSPGNEIDVYMEPLIDELNEMWLGVETYDAYSGKKFDLRAALLWIINNFPAYAMLSGWSTKGYQACPICMVETTCIHLPHQKKLCYTGHRRFLPIDHSWRREKKPFDGNVDFRNPVAPLSGNEILDQVQNMEVNFGKTKAQSNAKKRKRSESEAVIATIMDIENKTKDHWLCRQDLKDLGLKKELHLIPNGDSYIMPHACYSLTKEEKKKACEFLNSVKYPDGFASNICRCIKNGQFQISGMKGHDFHIFIQRLLPLAIRGSLTKEVRQVLFELSEFFKKLCARTLHREVLEELGQKIAVILCKLERLFPPAFFDIMMHLMVHLPAEAILGGPAQYRWMFPFER</sequence>
<dbReference type="Pfam" id="PF13960">
    <property type="entry name" value="DUF4218"/>
    <property type="match status" value="1"/>
</dbReference>
<name>A0ABM4X566_COFAR</name>
<dbReference type="InterPro" id="IPR025452">
    <property type="entry name" value="DUF4218"/>
</dbReference>
<dbReference type="PANTHER" id="PTHR10775">
    <property type="entry name" value="OS08G0208400 PROTEIN"/>
    <property type="match status" value="1"/>
</dbReference>
<keyword evidence="2" id="KW-1185">Reference proteome</keyword>
<gene>
    <name evidence="3" type="primary">LOC140037912</name>
</gene>
<evidence type="ECO:0000313" key="2">
    <source>
        <dbReference type="Proteomes" id="UP001652660"/>
    </source>
</evidence>
<accession>A0ABM4X566</accession>
<protein>
    <recommendedName>
        <fullName evidence="1">DUF4218 domain-containing protein</fullName>
    </recommendedName>
</protein>
<dbReference type="RefSeq" id="XP_071939181.1">
    <property type="nucleotide sequence ID" value="XM_072083080.1"/>
</dbReference>
<dbReference type="Proteomes" id="UP001652660">
    <property type="component" value="Chromosome 3c"/>
</dbReference>